<dbReference type="Pfam" id="PF10945">
    <property type="entry name" value="CBP_BcsR"/>
    <property type="match status" value="1"/>
</dbReference>
<protein>
    <submittedName>
        <fullName evidence="1">Uncharacterized protein</fullName>
    </submittedName>
</protein>
<evidence type="ECO:0000313" key="2">
    <source>
        <dbReference type="Proteomes" id="UP000525987"/>
    </source>
</evidence>
<dbReference type="AlphaFoldDB" id="A0A7W5BXR3"/>
<dbReference type="EMBL" id="JACHXM010000007">
    <property type="protein sequence ID" value="MBB3141015.1"/>
    <property type="molecule type" value="Genomic_DNA"/>
</dbReference>
<sequence length="67" mass="7498">MSTHDLIIPHHAPVAPRYDDDIQALLHKAGLTGFPYRNIAEQEQLAADLARWPLLVETTQARSEHGT</sequence>
<keyword evidence="2" id="KW-1185">Reference proteome</keyword>
<dbReference type="Proteomes" id="UP000525987">
    <property type="component" value="Unassembled WGS sequence"/>
</dbReference>
<reference evidence="1 2" key="1">
    <citation type="submission" date="2020-08" db="EMBL/GenBank/DDBJ databases">
        <title>Genomic Encyclopedia of Type Strains, Phase III (KMG-III): the genomes of soil and plant-associated and newly described type strains.</title>
        <authorList>
            <person name="Whitman W."/>
        </authorList>
    </citation>
    <scope>NUCLEOTIDE SEQUENCE [LARGE SCALE GENOMIC DNA]</scope>
    <source>
        <strain evidence="1 2">CECT 5995</strain>
    </source>
</reference>
<dbReference type="RefSeq" id="WP_183387403.1">
    <property type="nucleotide sequence ID" value="NZ_JACHXM010000007.1"/>
</dbReference>
<evidence type="ECO:0000313" key="1">
    <source>
        <dbReference type="EMBL" id="MBB3141015.1"/>
    </source>
</evidence>
<dbReference type="NCBIfam" id="NF040717">
    <property type="entry name" value="BcsR_only"/>
    <property type="match status" value="1"/>
</dbReference>
<dbReference type="InterPro" id="IPR024487">
    <property type="entry name" value="CBP_BcsR"/>
</dbReference>
<gene>
    <name evidence="1" type="ORF">FHR96_001889</name>
</gene>
<organism evidence="1 2">
    <name type="scientific">Halomonas organivorans</name>
    <dbReference type="NCBI Taxonomy" id="257772"/>
    <lineage>
        <taxon>Bacteria</taxon>
        <taxon>Pseudomonadati</taxon>
        <taxon>Pseudomonadota</taxon>
        <taxon>Gammaproteobacteria</taxon>
        <taxon>Oceanospirillales</taxon>
        <taxon>Halomonadaceae</taxon>
        <taxon>Halomonas</taxon>
    </lineage>
</organism>
<name>A0A7W5BXR3_9GAMM</name>
<accession>A0A7W5BXR3</accession>
<comment type="caution">
    <text evidence="1">The sequence shown here is derived from an EMBL/GenBank/DDBJ whole genome shotgun (WGS) entry which is preliminary data.</text>
</comment>
<proteinExistence type="predicted"/>